<comment type="catalytic activity">
    <reaction evidence="1">
        <text>ATP + protein L-histidine = ADP + protein N-phospho-L-histidine.</text>
        <dbReference type="EC" id="2.7.13.3"/>
    </reaction>
</comment>
<evidence type="ECO:0000256" key="5">
    <source>
        <dbReference type="ARBA" id="ARBA00022553"/>
    </source>
</evidence>
<dbReference type="NCBIfam" id="TIGR00229">
    <property type="entry name" value="sensory_box"/>
    <property type="match status" value="2"/>
</dbReference>
<keyword evidence="11" id="KW-1133">Transmembrane helix</keyword>
<dbReference type="InterPro" id="IPR016132">
    <property type="entry name" value="Phyto_chromo_attachment"/>
</dbReference>
<dbReference type="InterPro" id="IPR005467">
    <property type="entry name" value="His_kinase_dom"/>
</dbReference>
<dbReference type="SMART" id="SM00448">
    <property type="entry name" value="REC"/>
    <property type="match status" value="1"/>
</dbReference>
<feature type="domain" description="Response regulatory" evidence="19">
    <location>
        <begin position="733"/>
        <end position="849"/>
    </location>
</feature>
<dbReference type="Gene3D" id="3.30.450.40">
    <property type="match status" value="1"/>
</dbReference>
<dbReference type="InterPro" id="IPR003661">
    <property type="entry name" value="HisK_dim/P_dom"/>
</dbReference>
<dbReference type="PROSITE" id="PS50109">
    <property type="entry name" value="HIS_KIN"/>
    <property type="match status" value="1"/>
</dbReference>
<dbReference type="SMART" id="SM00387">
    <property type="entry name" value="HATPase_c"/>
    <property type="match status" value="1"/>
</dbReference>
<name>A0A563VJC2_9CYAN</name>
<protein>
    <recommendedName>
        <fullName evidence="14">Circadian input-output histidine kinase CikA</fullName>
        <ecNumber evidence="4">2.7.13.3</ecNumber>
    </recommendedName>
</protein>
<evidence type="ECO:0000259" key="19">
    <source>
        <dbReference type="PROSITE" id="PS50110"/>
    </source>
</evidence>
<evidence type="ECO:0000256" key="3">
    <source>
        <dbReference type="ARBA" id="ARBA00006402"/>
    </source>
</evidence>
<dbReference type="FunFam" id="1.10.287.130:FF:000004">
    <property type="entry name" value="Ethylene receptor 1"/>
    <property type="match status" value="1"/>
</dbReference>
<dbReference type="AlphaFoldDB" id="A0A563VJC2"/>
<dbReference type="SMART" id="SM00388">
    <property type="entry name" value="HisKA"/>
    <property type="match status" value="1"/>
</dbReference>
<dbReference type="InterPro" id="IPR003018">
    <property type="entry name" value="GAF"/>
</dbReference>
<dbReference type="InterPro" id="IPR000700">
    <property type="entry name" value="PAS-assoc_C"/>
</dbReference>
<dbReference type="PRINTS" id="PR00344">
    <property type="entry name" value="BCTRLSENSOR"/>
</dbReference>
<dbReference type="InterPro" id="IPR004358">
    <property type="entry name" value="Sig_transdc_His_kin-like_C"/>
</dbReference>
<evidence type="ECO:0000259" key="18">
    <source>
        <dbReference type="PROSITE" id="PS50109"/>
    </source>
</evidence>
<dbReference type="Gene3D" id="1.10.287.130">
    <property type="match status" value="1"/>
</dbReference>
<dbReference type="SUPFAM" id="SSF55785">
    <property type="entry name" value="PYP-like sensor domain (PAS domain)"/>
    <property type="match status" value="2"/>
</dbReference>
<dbReference type="InterPro" id="IPR001789">
    <property type="entry name" value="Sig_transdc_resp-reg_receiver"/>
</dbReference>
<dbReference type="InterPro" id="IPR000014">
    <property type="entry name" value="PAS"/>
</dbReference>
<evidence type="ECO:0000256" key="12">
    <source>
        <dbReference type="ARBA" id="ARBA00023012"/>
    </source>
</evidence>
<dbReference type="PROSITE" id="PS50046">
    <property type="entry name" value="PHYTOCHROME_2"/>
    <property type="match status" value="1"/>
</dbReference>
<dbReference type="InterPro" id="IPR029016">
    <property type="entry name" value="GAF-like_dom_sf"/>
</dbReference>
<evidence type="ECO:0000259" key="21">
    <source>
        <dbReference type="PROSITE" id="PS50113"/>
    </source>
</evidence>
<dbReference type="InterPro" id="IPR003594">
    <property type="entry name" value="HATPase_dom"/>
</dbReference>
<keyword evidence="23" id="KW-1185">Reference proteome</keyword>
<dbReference type="Proteomes" id="UP000320055">
    <property type="component" value="Unassembled WGS sequence"/>
</dbReference>
<dbReference type="Pfam" id="PF08448">
    <property type="entry name" value="PAS_4"/>
    <property type="match status" value="1"/>
</dbReference>
<feature type="domain" description="PAC" evidence="21">
    <location>
        <begin position="216"/>
        <end position="268"/>
    </location>
</feature>
<keyword evidence="12" id="KW-0902">Two-component regulatory system</keyword>
<evidence type="ECO:0000313" key="22">
    <source>
        <dbReference type="EMBL" id="VEP11538.1"/>
    </source>
</evidence>
<gene>
    <name evidence="22" type="ORF">H1P_1090004</name>
</gene>
<feature type="domain" description="Phytochrome chromophore attachment site" evidence="17">
    <location>
        <begin position="288"/>
        <end position="440"/>
    </location>
</feature>
<dbReference type="SMART" id="SM00065">
    <property type="entry name" value="GAF"/>
    <property type="match status" value="1"/>
</dbReference>
<proteinExistence type="inferred from homology"/>
<evidence type="ECO:0000256" key="11">
    <source>
        <dbReference type="ARBA" id="ARBA00022989"/>
    </source>
</evidence>
<keyword evidence="8" id="KW-0547">Nucleotide-binding</keyword>
<dbReference type="InterPro" id="IPR001610">
    <property type="entry name" value="PAC"/>
</dbReference>
<dbReference type="Pfam" id="PF02518">
    <property type="entry name" value="HATPase_c"/>
    <property type="match status" value="1"/>
</dbReference>
<keyword evidence="6 22" id="KW-0808">Transferase</keyword>
<dbReference type="EMBL" id="CAACVJ010000012">
    <property type="protein sequence ID" value="VEP11538.1"/>
    <property type="molecule type" value="Genomic_DNA"/>
</dbReference>
<evidence type="ECO:0000256" key="1">
    <source>
        <dbReference type="ARBA" id="ARBA00000085"/>
    </source>
</evidence>
<dbReference type="CDD" id="cd00130">
    <property type="entry name" value="PAS"/>
    <property type="match status" value="2"/>
</dbReference>
<feature type="domain" description="Histidine kinase" evidence="18">
    <location>
        <begin position="488"/>
        <end position="708"/>
    </location>
</feature>
<keyword evidence="7" id="KW-0812">Transmembrane</keyword>
<dbReference type="SUPFAM" id="SSF55781">
    <property type="entry name" value="GAF domain-like"/>
    <property type="match status" value="1"/>
</dbReference>
<sequence length="935" mass="106044">MNIKSPNNLAASLQLLQSVIDRLPQTIFWKDINSIYLGCDQSFAKIAGLKSPQEIVGKNDYDLPWTKEEADWYQKCDRRVMENNAPEYGIIESQVRADGKLTWIETNKIPLHDETGSVIGIVGTFEDITERQEAAEKMKKSLKDLSDFQYALSQSAIISIMDADGVFTYVNDRFCKIFQYSASELIGSSNRILDSGYHSEGFWQQVWTRLRQGKIWQGELHHQAKDGSSYWVNATIIPSLNEKNKPIRYLKILENINQRKKAEAALEYQLQKTKLSNQITQAIHQSLDAQEIFDTATKQIRQFLQVAQVGIFQLDVEDCSLTERDGEETSPYPIEVLTEGKFVAQDRASNHYLALNDRLHKLCLAEKGTVNYQQGEILAVTDTQKSKAKSVLALLDIKAYMVIPLLQSNKLWGLFYIFHYCASRQWQTAEIAFMKKVATQLGIALYQKQLLEQEKLQRTLLDRQNQQLKQSKENAEQANLAKSAFLANMSHELRTPLNVILGFSQIMYRDSTVTPQQKEILKIINQSGEHLLALINDVLEVTKIEAGKTNLKQDNFDLHHLLDSLKAMLQFKAEEKGLKLIFERSHDVPIYVQSDQGKVRQILINLINNAIKFTAQGEVRLVVTTIPVREQTILSFAVQDTGVGIAEAEIANLFNPFVQTEAGIKSQQGTGLGLSISRKFARLMKGDITVESQLDRGSTFTFTLPVKAVPVIQNDTKSTKRAIALAPDRPSYRILVVDDKTENRLLLNHLLTNIGFEIKEAANGQESIDICANWYPHLVLMDIHLPVMNGIDATIEIKNQTQDNPIPVIALTASVFEESKIEVLKAGCDDFLSKPIRDTLLFEKIAEHIPVTYVYEVEEIESKSINNQNLELENLSFMPNDWLKNVNQAACQLNEDLLLELIAQIPDEQNHIVQTLINKINNFDFDEIIQLSSNF</sequence>
<dbReference type="PROSITE" id="PS50113">
    <property type="entry name" value="PAC"/>
    <property type="match status" value="2"/>
</dbReference>
<evidence type="ECO:0000256" key="13">
    <source>
        <dbReference type="ARBA" id="ARBA00023136"/>
    </source>
</evidence>
<comment type="subcellular location">
    <subcellularLocation>
        <location evidence="2">Membrane</location>
    </subcellularLocation>
</comment>
<dbReference type="FunFam" id="3.30.565.10:FF:000010">
    <property type="entry name" value="Sensor histidine kinase RcsC"/>
    <property type="match status" value="1"/>
</dbReference>
<evidence type="ECO:0000256" key="6">
    <source>
        <dbReference type="ARBA" id="ARBA00022679"/>
    </source>
</evidence>
<evidence type="ECO:0000256" key="10">
    <source>
        <dbReference type="ARBA" id="ARBA00022840"/>
    </source>
</evidence>
<dbReference type="RefSeq" id="WP_144869135.1">
    <property type="nucleotide sequence ID" value="NZ_LR213865.1"/>
</dbReference>
<evidence type="ECO:0000256" key="4">
    <source>
        <dbReference type="ARBA" id="ARBA00012438"/>
    </source>
</evidence>
<dbReference type="OrthoDB" id="502671at2"/>
<evidence type="ECO:0000259" key="17">
    <source>
        <dbReference type="PROSITE" id="PS50046"/>
    </source>
</evidence>
<keyword evidence="16" id="KW-0175">Coiled coil</keyword>
<evidence type="ECO:0000256" key="14">
    <source>
        <dbReference type="ARBA" id="ARBA00074306"/>
    </source>
</evidence>
<dbReference type="CDD" id="cd00082">
    <property type="entry name" value="HisKA"/>
    <property type="match status" value="1"/>
</dbReference>
<feature type="coiled-coil region" evidence="16">
    <location>
        <begin position="451"/>
        <end position="481"/>
    </location>
</feature>
<dbReference type="Gene3D" id="3.30.565.10">
    <property type="entry name" value="Histidine kinase-like ATPase, C-terminal domain"/>
    <property type="match status" value="1"/>
</dbReference>
<dbReference type="InterPro" id="IPR013656">
    <property type="entry name" value="PAS_4"/>
</dbReference>
<dbReference type="PANTHER" id="PTHR43047:SF72">
    <property type="entry name" value="OSMOSENSING HISTIDINE PROTEIN KINASE SLN1"/>
    <property type="match status" value="1"/>
</dbReference>
<dbReference type="SUPFAM" id="SSF52172">
    <property type="entry name" value="CheY-like"/>
    <property type="match status" value="1"/>
</dbReference>
<dbReference type="Gene3D" id="3.30.450.20">
    <property type="entry name" value="PAS domain"/>
    <property type="match status" value="2"/>
</dbReference>
<dbReference type="InterPro" id="IPR036890">
    <property type="entry name" value="HATPase_C_sf"/>
</dbReference>
<dbReference type="PROSITE" id="PS50112">
    <property type="entry name" value="PAS"/>
    <property type="match status" value="1"/>
</dbReference>
<comment type="similarity">
    <text evidence="3">In the N-terminal section; belongs to the phytochrome family.</text>
</comment>
<keyword evidence="13" id="KW-0472">Membrane</keyword>
<reference evidence="22 23" key="1">
    <citation type="submission" date="2019-01" db="EMBL/GenBank/DDBJ databases">
        <authorList>
            <person name="Brito A."/>
        </authorList>
    </citation>
    <scope>NUCLEOTIDE SEQUENCE [LARGE SCALE GENOMIC DNA]</scope>
    <source>
        <strain evidence="22">1</strain>
    </source>
</reference>
<dbReference type="GO" id="GO:0005886">
    <property type="term" value="C:plasma membrane"/>
    <property type="evidence" value="ECO:0007669"/>
    <property type="project" value="TreeGrafter"/>
</dbReference>
<evidence type="ECO:0000256" key="15">
    <source>
        <dbReference type="PROSITE-ProRule" id="PRU00169"/>
    </source>
</evidence>
<dbReference type="SMART" id="SM00091">
    <property type="entry name" value="PAS"/>
    <property type="match status" value="2"/>
</dbReference>
<evidence type="ECO:0000256" key="9">
    <source>
        <dbReference type="ARBA" id="ARBA00022777"/>
    </source>
</evidence>
<feature type="domain" description="PAS" evidence="20">
    <location>
        <begin position="158"/>
        <end position="194"/>
    </location>
</feature>
<dbReference type="GO" id="GO:0009927">
    <property type="term" value="F:histidine phosphotransfer kinase activity"/>
    <property type="evidence" value="ECO:0007669"/>
    <property type="project" value="TreeGrafter"/>
</dbReference>
<evidence type="ECO:0000259" key="20">
    <source>
        <dbReference type="PROSITE" id="PS50112"/>
    </source>
</evidence>
<dbReference type="InterPro" id="IPR036097">
    <property type="entry name" value="HisK_dim/P_sf"/>
</dbReference>
<dbReference type="SUPFAM" id="SSF55874">
    <property type="entry name" value="ATPase domain of HSP90 chaperone/DNA topoisomerase II/histidine kinase"/>
    <property type="match status" value="1"/>
</dbReference>
<dbReference type="Pfam" id="PF01590">
    <property type="entry name" value="GAF"/>
    <property type="match status" value="1"/>
</dbReference>
<dbReference type="PROSITE" id="PS50110">
    <property type="entry name" value="RESPONSE_REGULATORY"/>
    <property type="match status" value="1"/>
</dbReference>
<dbReference type="Gene3D" id="3.40.50.2300">
    <property type="match status" value="1"/>
</dbReference>
<dbReference type="Pfam" id="PF13426">
    <property type="entry name" value="PAS_9"/>
    <property type="match status" value="1"/>
</dbReference>
<evidence type="ECO:0000256" key="16">
    <source>
        <dbReference type="SAM" id="Coils"/>
    </source>
</evidence>
<evidence type="ECO:0000256" key="2">
    <source>
        <dbReference type="ARBA" id="ARBA00004370"/>
    </source>
</evidence>
<dbReference type="GO" id="GO:0000155">
    <property type="term" value="F:phosphorelay sensor kinase activity"/>
    <property type="evidence" value="ECO:0007669"/>
    <property type="project" value="InterPro"/>
</dbReference>
<accession>A0A563VJC2</accession>
<dbReference type="InterPro" id="IPR035965">
    <property type="entry name" value="PAS-like_dom_sf"/>
</dbReference>
<evidence type="ECO:0000256" key="8">
    <source>
        <dbReference type="ARBA" id="ARBA00022741"/>
    </source>
</evidence>
<feature type="modified residue" description="4-aspartylphosphate" evidence="15">
    <location>
        <position position="782"/>
    </location>
</feature>
<evidence type="ECO:0000256" key="7">
    <source>
        <dbReference type="ARBA" id="ARBA00022692"/>
    </source>
</evidence>
<dbReference type="Pfam" id="PF00072">
    <property type="entry name" value="Response_reg"/>
    <property type="match status" value="1"/>
</dbReference>
<dbReference type="PANTHER" id="PTHR43047">
    <property type="entry name" value="TWO-COMPONENT HISTIDINE PROTEIN KINASE"/>
    <property type="match status" value="1"/>
</dbReference>
<dbReference type="EC" id="2.7.13.3" evidence="4"/>
<dbReference type="Pfam" id="PF00512">
    <property type="entry name" value="HisKA"/>
    <property type="match status" value="1"/>
</dbReference>
<feature type="domain" description="PAC" evidence="21">
    <location>
        <begin position="84"/>
        <end position="140"/>
    </location>
</feature>
<dbReference type="SUPFAM" id="SSF47384">
    <property type="entry name" value="Homodimeric domain of signal transducing histidine kinase"/>
    <property type="match status" value="1"/>
</dbReference>
<keyword evidence="5 15" id="KW-0597">Phosphoprotein</keyword>
<dbReference type="GO" id="GO:0005524">
    <property type="term" value="F:ATP binding"/>
    <property type="evidence" value="ECO:0007669"/>
    <property type="project" value="UniProtKB-KW"/>
</dbReference>
<dbReference type="SMART" id="SM00086">
    <property type="entry name" value="PAC"/>
    <property type="match status" value="2"/>
</dbReference>
<dbReference type="CDD" id="cd16922">
    <property type="entry name" value="HATPase_EvgS-ArcB-TorS-like"/>
    <property type="match status" value="1"/>
</dbReference>
<evidence type="ECO:0000313" key="23">
    <source>
        <dbReference type="Proteomes" id="UP000320055"/>
    </source>
</evidence>
<keyword evidence="9 22" id="KW-0418">Kinase</keyword>
<keyword evidence="10" id="KW-0067">ATP-binding</keyword>
<organism evidence="22 23">
    <name type="scientific">Hyella patelloides LEGE 07179</name>
    <dbReference type="NCBI Taxonomy" id="945734"/>
    <lineage>
        <taxon>Bacteria</taxon>
        <taxon>Bacillati</taxon>
        <taxon>Cyanobacteriota</taxon>
        <taxon>Cyanophyceae</taxon>
        <taxon>Pleurocapsales</taxon>
        <taxon>Hyellaceae</taxon>
        <taxon>Hyella</taxon>
    </lineage>
</organism>
<dbReference type="InterPro" id="IPR011006">
    <property type="entry name" value="CheY-like_superfamily"/>
</dbReference>
<dbReference type="CDD" id="cd17546">
    <property type="entry name" value="REC_hyHK_CKI1_RcsC-like"/>
    <property type="match status" value="1"/>
</dbReference>